<protein>
    <submittedName>
        <fullName evidence="1">Uncharacterized protein</fullName>
    </submittedName>
</protein>
<dbReference type="Gramene" id="mRNA:HanXRQr2_Chr05g0233591">
    <property type="protein sequence ID" value="mRNA:HanXRQr2_Chr05g0233591"/>
    <property type="gene ID" value="HanXRQr2_Chr05g0233591"/>
</dbReference>
<dbReference type="AlphaFoldDB" id="A0A9K3J279"/>
<accession>A0A9K3J279</accession>
<reference evidence="1" key="2">
    <citation type="submission" date="2020-06" db="EMBL/GenBank/DDBJ databases">
        <title>Helianthus annuus Genome sequencing and assembly Release 2.</title>
        <authorList>
            <person name="Gouzy J."/>
            <person name="Langlade N."/>
            <person name="Munos S."/>
        </authorList>
    </citation>
    <scope>NUCLEOTIDE SEQUENCE</scope>
    <source>
        <tissue evidence="1">Leaves</tissue>
    </source>
</reference>
<proteinExistence type="predicted"/>
<evidence type="ECO:0000313" key="1">
    <source>
        <dbReference type="EMBL" id="KAF5807429.1"/>
    </source>
</evidence>
<evidence type="ECO:0000313" key="2">
    <source>
        <dbReference type="Proteomes" id="UP000215914"/>
    </source>
</evidence>
<dbReference type="Proteomes" id="UP000215914">
    <property type="component" value="Unassembled WGS sequence"/>
</dbReference>
<organism evidence="1 2">
    <name type="scientific">Helianthus annuus</name>
    <name type="common">Common sunflower</name>
    <dbReference type="NCBI Taxonomy" id="4232"/>
    <lineage>
        <taxon>Eukaryota</taxon>
        <taxon>Viridiplantae</taxon>
        <taxon>Streptophyta</taxon>
        <taxon>Embryophyta</taxon>
        <taxon>Tracheophyta</taxon>
        <taxon>Spermatophyta</taxon>
        <taxon>Magnoliopsida</taxon>
        <taxon>eudicotyledons</taxon>
        <taxon>Gunneridae</taxon>
        <taxon>Pentapetalae</taxon>
        <taxon>asterids</taxon>
        <taxon>campanulids</taxon>
        <taxon>Asterales</taxon>
        <taxon>Asteraceae</taxon>
        <taxon>Asteroideae</taxon>
        <taxon>Heliantheae alliance</taxon>
        <taxon>Heliantheae</taxon>
        <taxon>Helianthus</taxon>
    </lineage>
</organism>
<sequence length="40" mass="4334">MNTPFPFSIDVPAGIIWSITSVKLDDFFSLSSASTLSRQG</sequence>
<gene>
    <name evidence="1" type="ORF">HanXRQr2_Chr05g0233591</name>
</gene>
<dbReference type="EMBL" id="MNCJ02000320">
    <property type="protein sequence ID" value="KAF5807429.1"/>
    <property type="molecule type" value="Genomic_DNA"/>
</dbReference>
<reference evidence="1" key="1">
    <citation type="journal article" date="2017" name="Nature">
        <title>The sunflower genome provides insights into oil metabolism, flowering and Asterid evolution.</title>
        <authorList>
            <person name="Badouin H."/>
            <person name="Gouzy J."/>
            <person name="Grassa C.J."/>
            <person name="Murat F."/>
            <person name="Staton S.E."/>
            <person name="Cottret L."/>
            <person name="Lelandais-Briere C."/>
            <person name="Owens G.L."/>
            <person name="Carrere S."/>
            <person name="Mayjonade B."/>
            <person name="Legrand L."/>
            <person name="Gill N."/>
            <person name="Kane N.C."/>
            <person name="Bowers J.E."/>
            <person name="Hubner S."/>
            <person name="Bellec A."/>
            <person name="Berard A."/>
            <person name="Berges H."/>
            <person name="Blanchet N."/>
            <person name="Boniface M.C."/>
            <person name="Brunel D."/>
            <person name="Catrice O."/>
            <person name="Chaidir N."/>
            <person name="Claudel C."/>
            <person name="Donnadieu C."/>
            <person name="Faraut T."/>
            <person name="Fievet G."/>
            <person name="Helmstetter N."/>
            <person name="King M."/>
            <person name="Knapp S.J."/>
            <person name="Lai Z."/>
            <person name="Le Paslier M.C."/>
            <person name="Lippi Y."/>
            <person name="Lorenzon L."/>
            <person name="Mandel J.R."/>
            <person name="Marage G."/>
            <person name="Marchand G."/>
            <person name="Marquand E."/>
            <person name="Bret-Mestries E."/>
            <person name="Morien E."/>
            <person name="Nambeesan S."/>
            <person name="Nguyen T."/>
            <person name="Pegot-Espagnet P."/>
            <person name="Pouilly N."/>
            <person name="Raftis F."/>
            <person name="Sallet E."/>
            <person name="Schiex T."/>
            <person name="Thomas J."/>
            <person name="Vandecasteele C."/>
            <person name="Vares D."/>
            <person name="Vear F."/>
            <person name="Vautrin S."/>
            <person name="Crespi M."/>
            <person name="Mangin B."/>
            <person name="Burke J.M."/>
            <person name="Salse J."/>
            <person name="Munos S."/>
            <person name="Vincourt P."/>
            <person name="Rieseberg L.H."/>
            <person name="Langlade N.B."/>
        </authorList>
    </citation>
    <scope>NUCLEOTIDE SEQUENCE</scope>
    <source>
        <tissue evidence="1">Leaves</tissue>
    </source>
</reference>
<keyword evidence="2" id="KW-1185">Reference proteome</keyword>
<comment type="caution">
    <text evidence="1">The sequence shown here is derived from an EMBL/GenBank/DDBJ whole genome shotgun (WGS) entry which is preliminary data.</text>
</comment>
<name>A0A9K3J279_HELAN</name>